<keyword evidence="1" id="KW-1133">Transmembrane helix</keyword>
<dbReference type="SUPFAM" id="SSF55785">
    <property type="entry name" value="PYP-like sensor domain (PAS domain)"/>
    <property type="match status" value="1"/>
</dbReference>
<evidence type="ECO:0000313" key="3">
    <source>
        <dbReference type="EMBL" id="KRG21312.1"/>
    </source>
</evidence>
<protein>
    <recommendedName>
        <fullName evidence="2">PAS domain-containing protein</fullName>
    </recommendedName>
</protein>
<sequence>MSINSKKLKRDCFIAVAIPISLFAVFQLYSKSLPAFGLLMLTTTGAMIISWYLYRFFSNLEDMTWREQLSSLLQRVTTPVIIIDLEHKISYVNESFQRLPLAKLLSEYNHFPEFLASLDLQLDSLEKVNKIKQFKEIFDVLNSKLKAHTQFEGITYEWNFLPLFTPTNHRWGIVIECISKGPKALEELENTAIVFENPIIYKGLEQTNQARIIIDPHGNILNANTSMLNLFLATDALDKSNAWQSKNFFDLIEEIIPEVIQPMQNALNTMKISTFICEFNDKVYDWTIKPIFDNNQWIGNLIEVEYPSKQEFKMFEEAWQRSSDHKDPYDKAYLNELSTVLVEQSGVIRNEMIALLIEKERTYDPLSKASVQTAIQSAEEALNKTMNYAETVTLISQQLHENQTYIQQLQKLMEKFNTLPTEEAHNHFAKLSNEMIDSLSSVKQVLSVGKKRLVELLENFDDLRQSWLGAMSELRNGSLDKNTRQLAEIHARASEQMVEKLNSLMEIADNIRAEIDNPQPTMAMTTASGNQPFNQVLIDRDIKKHSESVLLEDVNGVSHS</sequence>
<dbReference type="Gene3D" id="3.30.450.20">
    <property type="entry name" value="PAS domain"/>
    <property type="match status" value="1"/>
</dbReference>
<keyword evidence="5" id="KW-1185">Reference proteome</keyword>
<reference evidence="4" key="3">
    <citation type="submission" date="2021-06" db="EMBL/GenBank/DDBJ databases">
        <title>Genomic Description and Analysis of Intracellular Bacteria, Candidatus Berkiella cookevillensis and Candidatus Berkiella aquae.</title>
        <authorList>
            <person name="Kidane D.T."/>
            <person name="Mehari Y.T."/>
            <person name="Rice F.C."/>
            <person name="Arivett B.A."/>
            <person name="Farone A.L."/>
            <person name="Berk S.G."/>
            <person name="Farone M.B."/>
        </authorList>
    </citation>
    <scope>NUCLEOTIDE SEQUENCE</scope>
    <source>
        <strain evidence="4">HT99</strain>
    </source>
</reference>
<evidence type="ECO:0000313" key="5">
    <source>
        <dbReference type="Proteomes" id="UP000051497"/>
    </source>
</evidence>
<dbReference type="InterPro" id="IPR000014">
    <property type="entry name" value="PAS"/>
</dbReference>
<feature type="transmembrane region" description="Helical" evidence="1">
    <location>
        <begin position="35"/>
        <end position="54"/>
    </location>
</feature>
<reference evidence="4" key="2">
    <citation type="journal article" date="2016" name="Genome Announc.">
        <title>Draft Genome Sequences of Two Novel Amoeba-Resistant Intranuclear Bacteria, 'Candidatus Berkiella cookevillensis' and 'Candidatus Berkiella aquae'.</title>
        <authorList>
            <person name="Mehari Y.T."/>
            <person name="Arivett B.A."/>
            <person name="Farone A.L."/>
            <person name="Gunderson J.H."/>
            <person name="Farone M.B."/>
        </authorList>
    </citation>
    <scope>NUCLEOTIDE SEQUENCE</scope>
    <source>
        <strain evidence="4">HT99</strain>
    </source>
</reference>
<evidence type="ECO:0000256" key="1">
    <source>
        <dbReference type="SAM" id="Phobius"/>
    </source>
</evidence>
<gene>
    <name evidence="4" type="ORF">HT99x_005520</name>
    <name evidence="3" type="ORF">HT99x_01488</name>
</gene>
<evidence type="ECO:0000259" key="2">
    <source>
        <dbReference type="SMART" id="SM00091"/>
    </source>
</evidence>
<feature type="transmembrane region" description="Helical" evidence="1">
    <location>
        <begin position="12"/>
        <end position="29"/>
    </location>
</feature>
<dbReference type="RefSeq" id="WP_075066116.1">
    <property type="nucleotide sequence ID" value="NZ_LKAJ02000001.1"/>
</dbReference>
<dbReference type="EMBL" id="LKAJ01000005">
    <property type="protein sequence ID" value="KRG21312.1"/>
    <property type="molecule type" value="Genomic_DNA"/>
</dbReference>
<proteinExistence type="predicted"/>
<dbReference type="InterPro" id="IPR035965">
    <property type="entry name" value="PAS-like_dom_sf"/>
</dbReference>
<dbReference type="Proteomes" id="UP000051497">
    <property type="component" value="Unassembled WGS sequence"/>
</dbReference>
<reference evidence="3" key="1">
    <citation type="submission" date="2015-09" db="EMBL/GenBank/DDBJ databases">
        <title>Draft Genome Sequences of Two Novel Amoeba-resistant Intranuclear Bacteria, Candidatus Berkiella cookevillensis and Candidatus Berkiella aquae.</title>
        <authorList>
            <person name="Mehari Y.T."/>
            <person name="Arivett B.A."/>
            <person name="Farone A.L."/>
            <person name="Gunderson J.H."/>
            <person name="Farone M.B."/>
        </authorList>
    </citation>
    <scope>NUCLEOTIDE SEQUENCE [LARGE SCALE GENOMIC DNA]</scope>
    <source>
        <strain evidence="3">HT99</strain>
    </source>
</reference>
<comment type="caution">
    <text evidence="3">The sequence shown here is derived from an EMBL/GenBank/DDBJ whole genome shotgun (WGS) entry which is preliminary data.</text>
</comment>
<keyword evidence="1" id="KW-0812">Transmembrane</keyword>
<name>A0A0Q9YL09_9GAMM</name>
<evidence type="ECO:0000313" key="4">
    <source>
        <dbReference type="EMBL" id="MCS5710880.1"/>
    </source>
</evidence>
<feature type="domain" description="PAS" evidence="2">
    <location>
        <begin position="67"/>
        <end position="133"/>
    </location>
</feature>
<dbReference type="EMBL" id="LKAJ02000001">
    <property type="protein sequence ID" value="MCS5710880.1"/>
    <property type="molecule type" value="Genomic_DNA"/>
</dbReference>
<dbReference type="SMART" id="SM00091">
    <property type="entry name" value="PAS"/>
    <property type="match status" value="2"/>
</dbReference>
<keyword evidence="1" id="KW-0472">Membrane</keyword>
<dbReference type="AlphaFoldDB" id="A0A0Q9YL09"/>
<dbReference type="OrthoDB" id="32678at118969"/>
<organism evidence="3">
    <name type="scientific">Candidatus Berkiella aquae</name>
    <dbReference type="NCBI Taxonomy" id="295108"/>
    <lineage>
        <taxon>Bacteria</taxon>
        <taxon>Pseudomonadati</taxon>
        <taxon>Pseudomonadota</taxon>
        <taxon>Gammaproteobacteria</taxon>
        <taxon>Candidatus Berkiellales</taxon>
        <taxon>Candidatus Berkiellaceae</taxon>
        <taxon>Candidatus Berkiella</taxon>
    </lineage>
</organism>
<dbReference type="STRING" id="295108.HT99x_01488"/>
<accession>A0A0Q9YL09</accession>
<feature type="domain" description="PAS" evidence="2">
    <location>
        <begin position="198"/>
        <end position="268"/>
    </location>
</feature>